<feature type="transmembrane region" description="Helical" evidence="1">
    <location>
        <begin position="59"/>
        <end position="78"/>
    </location>
</feature>
<dbReference type="RefSeq" id="WP_156639793.1">
    <property type="nucleotide sequence ID" value="NZ_WOXT01000001.1"/>
</dbReference>
<accession>A0A7C9HKH4</accession>
<keyword evidence="1" id="KW-0812">Transmembrane</keyword>
<gene>
    <name evidence="2" type="ORF">GN331_01795</name>
</gene>
<sequence length="127" mass="14252">MRFWIFVGVSLVAFIAILRFVTRHRSTRPRHATVLAVAAVVVIGGMVFAKYGHNAGLPWWIYYTMPALATLLLPPMVFKLRGGELAWYLGLAFLSSPAIHVAFSFLLGWKEYMPFIAVPSWRDLVGA</sequence>
<name>A0A7C9HKH4_9GAMM</name>
<feature type="transmembrane region" description="Helical" evidence="1">
    <location>
        <begin position="85"/>
        <end position="109"/>
    </location>
</feature>
<dbReference type="Proteomes" id="UP000479692">
    <property type="component" value="Unassembled WGS sequence"/>
</dbReference>
<evidence type="ECO:0000313" key="2">
    <source>
        <dbReference type="EMBL" id="MUV12937.1"/>
    </source>
</evidence>
<reference evidence="2 3" key="1">
    <citation type="submission" date="2019-12" db="EMBL/GenBank/DDBJ databases">
        <authorList>
            <person name="Xu J."/>
        </authorList>
    </citation>
    <scope>NUCLEOTIDE SEQUENCE [LARGE SCALE GENOMIC DNA]</scope>
    <source>
        <strain evidence="2 3">HX-5-24</strain>
    </source>
</reference>
<comment type="caution">
    <text evidence="2">The sequence shown here is derived from an EMBL/GenBank/DDBJ whole genome shotgun (WGS) entry which is preliminary data.</text>
</comment>
<evidence type="ECO:0000256" key="1">
    <source>
        <dbReference type="SAM" id="Phobius"/>
    </source>
</evidence>
<dbReference type="EMBL" id="WOXT01000001">
    <property type="protein sequence ID" value="MUV12937.1"/>
    <property type="molecule type" value="Genomic_DNA"/>
</dbReference>
<keyword evidence="1" id="KW-0472">Membrane</keyword>
<feature type="transmembrane region" description="Helical" evidence="1">
    <location>
        <begin position="34"/>
        <end position="53"/>
    </location>
</feature>
<feature type="transmembrane region" description="Helical" evidence="1">
    <location>
        <begin position="6"/>
        <end position="22"/>
    </location>
</feature>
<dbReference type="AlphaFoldDB" id="A0A7C9HKH4"/>
<evidence type="ECO:0000313" key="3">
    <source>
        <dbReference type="Proteomes" id="UP000479692"/>
    </source>
</evidence>
<keyword evidence="1" id="KW-1133">Transmembrane helix</keyword>
<keyword evidence="3" id="KW-1185">Reference proteome</keyword>
<protein>
    <submittedName>
        <fullName evidence="2">Uncharacterized protein</fullName>
    </submittedName>
</protein>
<proteinExistence type="predicted"/>
<organism evidence="2 3">
    <name type="scientific">Noviluteimonas gilva</name>
    <dbReference type="NCBI Taxonomy" id="2682097"/>
    <lineage>
        <taxon>Bacteria</taxon>
        <taxon>Pseudomonadati</taxon>
        <taxon>Pseudomonadota</taxon>
        <taxon>Gammaproteobacteria</taxon>
        <taxon>Lysobacterales</taxon>
        <taxon>Lysobacteraceae</taxon>
        <taxon>Noviluteimonas</taxon>
    </lineage>
</organism>